<dbReference type="AlphaFoldDB" id="A0AAW4KLA2"/>
<dbReference type="RefSeq" id="WP_213420801.1">
    <property type="nucleotide sequence ID" value="NZ_JAHBND010000163.1"/>
</dbReference>
<dbReference type="InterPro" id="IPR029069">
    <property type="entry name" value="HotDog_dom_sf"/>
</dbReference>
<comment type="caution">
    <text evidence="2">The sequence shown here is derived from an EMBL/GenBank/DDBJ whole genome shotgun (WGS) entry which is preliminary data.</text>
</comment>
<evidence type="ECO:0000259" key="1">
    <source>
        <dbReference type="Pfam" id="PF09500"/>
    </source>
</evidence>
<dbReference type="Gene3D" id="3.10.129.10">
    <property type="entry name" value="Hotdog Thioesterase"/>
    <property type="match status" value="1"/>
</dbReference>
<accession>A0AAW4KLA2</accession>
<organism evidence="2 3">
    <name type="scientific">Vibrio cholerae</name>
    <dbReference type="NCBI Taxonomy" id="666"/>
    <lineage>
        <taxon>Bacteria</taxon>
        <taxon>Pseudomonadati</taxon>
        <taxon>Pseudomonadota</taxon>
        <taxon>Gammaproteobacteria</taxon>
        <taxon>Vibrionales</taxon>
        <taxon>Vibrionaceae</taxon>
        <taxon>Vibrio</taxon>
    </lineage>
</organism>
<proteinExistence type="predicted"/>
<dbReference type="EMBL" id="JAHBND010000163">
    <property type="protein sequence ID" value="MBS7672903.1"/>
    <property type="molecule type" value="Genomic_DNA"/>
</dbReference>
<dbReference type="InterPro" id="IPR012660">
    <property type="entry name" value="YiiD_C"/>
</dbReference>
<evidence type="ECO:0000313" key="2">
    <source>
        <dbReference type="EMBL" id="MBS7672903.1"/>
    </source>
</evidence>
<reference evidence="2" key="1">
    <citation type="submission" date="2021-05" db="EMBL/GenBank/DDBJ databases">
        <authorList>
            <person name="Stine C."/>
        </authorList>
    </citation>
    <scope>NUCLEOTIDE SEQUENCE</scope>
    <source>
        <strain evidence="2">TDS0091212</strain>
    </source>
</reference>
<protein>
    <submittedName>
        <fullName evidence="2">YiiD C-terminal domain-containing protein</fullName>
    </submittedName>
</protein>
<feature type="non-terminal residue" evidence="2">
    <location>
        <position position="1"/>
    </location>
</feature>
<gene>
    <name evidence="2" type="ORF">KIN13_05555</name>
</gene>
<sequence length="62" mass="7150">YPLPVTQDATAICAAPQEKVWKRFVATYQRYGRARLALETWIVNEGSEEHAVIFTGQYVLHR</sequence>
<dbReference type="Pfam" id="PF09500">
    <property type="entry name" value="YiiD_C"/>
    <property type="match status" value="1"/>
</dbReference>
<feature type="domain" description="Thioesterase putative" evidence="1">
    <location>
        <begin position="1"/>
        <end position="61"/>
    </location>
</feature>
<reference evidence="2" key="2">
    <citation type="submission" date="2023-08" db="EMBL/GenBank/DDBJ databases">
        <title>Vibrio cholerae Outbreaks in Tanzania Exemplify Founder Flush: Simultaneous Increases in Population Size and Genetic Diversity.</title>
        <authorList>
            <person name="Debes A.K."/>
            <person name="Mohammed A."/>
            <person name="Maseke I."/>
            <person name="Almeida M."/>
            <person name="Li S."/>
            <person name="Matimba H."/>
            <person name="Joachim A."/>
            <person name="Mizinduko M."/>
            <person name="Nyanga S."/>
            <person name="Kelly M."/>
            <person name="Kachwamba Y."/>
            <person name="Schaffer A.M."/>
            <person name="Nyanga A.S."/>
            <person name="Mghamba J."/>
            <person name="Mosha F.S."/>
            <person name="Sack D.A."/>
            <person name="Stine O.C."/>
        </authorList>
    </citation>
    <scope>NUCLEOTIDE SEQUENCE</scope>
    <source>
        <strain evidence="2">TDS0091212</strain>
    </source>
</reference>
<name>A0AAW4KLA2_VIBCL</name>
<dbReference type="SUPFAM" id="SSF54637">
    <property type="entry name" value="Thioesterase/thiol ester dehydrase-isomerase"/>
    <property type="match status" value="1"/>
</dbReference>
<dbReference type="Proteomes" id="UP001196338">
    <property type="component" value="Unassembled WGS sequence"/>
</dbReference>
<evidence type="ECO:0000313" key="3">
    <source>
        <dbReference type="Proteomes" id="UP001196338"/>
    </source>
</evidence>